<dbReference type="PANTHER" id="PTHR21015:SF28">
    <property type="entry name" value="SLL1722 PROTEIN"/>
    <property type="match status" value="1"/>
</dbReference>
<dbReference type="GO" id="GO:0016758">
    <property type="term" value="F:hexosyltransferase activity"/>
    <property type="evidence" value="ECO:0007669"/>
    <property type="project" value="InterPro"/>
</dbReference>
<dbReference type="AlphaFoldDB" id="A0A2T0YH13"/>
<dbReference type="Proteomes" id="UP000238217">
    <property type="component" value="Unassembled WGS sequence"/>
</dbReference>
<gene>
    <name evidence="2" type="ORF">BCL67_11229</name>
</gene>
<accession>A0A2T0YH13</accession>
<dbReference type="OrthoDB" id="9802126at2"/>
<dbReference type="RefSeq" id="WP_106123429.1">
    <property type="nucleotide sequence ID" value="NZ_PVTY01000012.1"/>
</dbReference>
<dbReference type="InterPro" id="IPR007235">
    <property type="entry name" value="Glyco_trans_28_C"/>
</dbReference>
<evidence type="ECO:0000313" key="2">
    <source>
        <dbReference type="EMBL" id="PRZ14166.1"/>
    </source>
</evidence>
<dbReference type="PANTHER" id="PTHR21015">
    <property type="entry name" value="UDP-N-ACETYLGLUCOSAMINE--N-ACETYLMURAMYL-(PENTAPEPTIDE) PYROPHOSPHORYL-UNDECAPRENOL N-ACETYLGLUCOSAMINE TRANSFERASE 1"/>
    <property type="match status" value="1"/>
</dbReference>
<keyword evidence="2" id="KW-0808">Transferase</keyword>
<dbReference type="EMBL" id="PVTY01000012">
    <property type="protein sequence ID" value="PRZ14166.1"/>
    <property type="molecule type" value="Genomic_DNA"/>
</dbReference>
<dbReference type="Pfam" id="PF04101">
    <property type="entry name" value="Glyco_tran_28_C"/>
    <property type="match status" value="1"/>
</dbReference>
<keyword evidence="3" id="KW-1185">Reference proteome</keyword>
<comment type="caution">
    <text evidence="2">The sequence shown here is derived from an EMBL/GenBank/DDBJ whole genome shotgun (WGS) entry which is preliminary data.</text>
</comment>
<evidence type="ECO:0000313" key="3">
    <source>
        <dbReference type="Proteomes" id="UP000238217"/>
    </source>
</evidence>
<dbReference type="SUPFAM" id="SSF53756">
    <property type="entry name" value="UDP-Glycosyltransferase/glycogen phosphorylase"/>
    <property type="match status" value="1"/>
</dbReference>
<feature type="domain" description="Glycosyl transferase family 28 C-terminal" evidence="1">
    <location>
        <begin position="248"/>
        <end position="360"/>
    </location>
</feature>
<reference evidence="2 3" key="1">
    <citation type="submission" date="2018-03" db="EMBL/GenBank/DDBJ databases">
        <title>Comparative analysis of microorganisms from saline springs in Andes Mountain Range, Colombia.</title>
        <authorList>
            <person name="Rubin E."/>
        </authorList>
    </citation>
    <scope>NUCLEOTIDE SEQUENCE [LARGE SCALE GENOMIC DNA]</scope>
    <source>
        <strain evidence="2 3">CG 35</strain>
    </source>
</reference>
<protein>
    <submittedName>
        <fullName evidence="2">Putative glycosyltransferase</fullName>
    </submittedName>
</protein>
<organism evidence="2 3">
    <name type="scientific">Nesterenkonia sandarakina</name>
    <dbReference type="NCBI Taxonomy" id="272918"/>
    <lineage>
        <taxon>Bacteria</taxon>
        <taxon>Bacillati</taxon>
        <taxon>Actinomycetota</taxon>
        <taxon>Actinomycetes</taxon>
        <taxon>Micrococcales</taxon>
        <taxon>Micrococcaceae</taxon>
        <taxon>Nesterenkonia</taxon>
    </lineage>
</organism>
<name>A0A2T0YH13_9MICC</name>
<proteinExistence type="predicted"/>
<dbReference type="Gene3D" id="3.40.50.2000">
    <property type="entry name" value="Glycogen Phosphorylase B"/>
    <property type="match status" value="1"/>
</dbReference>
<sequence length="454" mass="47861">MSITVVLYSHDSVGLGHARRNRALAHALAADLPRLTGQPVRGLLIAGHPDATADSLPEGWDWLVLPGFTRTAEGYASRSLDVSNERLSALRRSTAAAAIKAMSPDLFIADRHPFGVGEELLDSLVWLRSQGTRCVLGLREVLDSPEATRAEWARIGGAAAAAKFYHAVWVYGDPSVYNPISSGEIPQPLATRTRFTGYLSHGRPVDEVSGSSVRAPKPYVLSMVGGGSDGGRLALAAAQARVPAGHRHIILTGPQMPLPDHARVQRTVEASPDAARIQVTRLAPHVPALVREAAAVVSMAGYNSTAEIMATTTPALLVPRAARRAEQPRRARALAAVGAVDTLALEELSAEALSRWLAEAVVRRCDRGAVDLDGLSRIGALAAAELALRPAALPRTTAVRPTPGVLRAAPRPAEAPVPVPAPYPPAHVAHAAARCAATPLSAPAAETRFDSHVR</sequence>
<evidence type="ECO:0000259" key="1">
    <source>
        <dbReference type="Pfam" id="PF04101"/>
    </source>
</evidence>